<evidence type="ECO:0000313" key="2">
    <source>
        <dbReference type="Proteomes" id="UP000292095"/>
    </source>
</evidence>
<protein>
    <submittedName>
        <fullName evidence="1">RNA polymerase subunit sigma-70</fullName>
    </submittedName>
</protein>
<name>A0AB37XJW5_9ACTN</name>
<proteinExistence type="predicted"/>
<dbReference type="AlphaFoldDB" id="A0AB37XJW5"/>
<accession>A0AB37XJW5</accession>
<organism evidence="1 2">
    <name type="scientific">Streptomyces albidoflavus</name>
    <dbReference type="NCBI Taxonomy" id="1886"/>
    <lineage>
        <taxon>Bacteria</taxon>
        <taxon>Bacillati</taxon>
        <taxon>Actinomycetota</taxon>
        <taxon>Actinomycetes</taxon>
        <taxon>Kitasatosporales</taxon>
        <taxon>Streptomycetaceae</taxon>
        <taxon>Streptomyces</taxon>
        <taxon>Streptomyces albidoflavus group</taxon>
    </lineage>
</organism>
<gene>
    <name evidence="1" type="ORF">C0Q91_02955</name>
</gene>
<dbReference type="EMBL" id="PKLK01000002">
    <property type="protein sequence ID" value="RZE45939.1"/>
    <property type="molecule type" value="Genomic_DNA"/>
</dbReference>
<reference evidence="1 2" key="1">
    <citation type="submission" date="2017-12" db="EMBL/GenBank/DDBJ databases">
        <title>Population genomics insights into the ecological differentiation and adaptive evolution in streptomycetes.</title>
        <authorList>
            <person name="Li Y."/>
            <person name="Huang Y."/>
        </authorList>
    </citation>
    <scope>NUCLEOTIDE SEQUENCE [LARGE SCALE GENOMIC DNA]</scope>
    <source>
        <strain evidence="1 2">FXJ.2339</strain>
    </source>
</reference>
<dbReference type="RefSeq" id="WP_008404462.1">
    <property type="nucleotide sequence ID" value="NZ_CP109086.1"/>
</dbReference>
<dbReference type="Proteomes" id="UP000292095">
    <property type="component" value="Unassembled WGS sequence"/>
</dbReference>
<comment type="caution">
    <text evidence="1">The sequence shown here is derived from an EMBL/GenBank/DDBJ whole genome shotgun (WGS) entry which is preliminary data.</text>
</comment>
<evidence type="ECO:0000313" key="1">
    <source>
        <dbReference type="EMBL" id="RZE45939.1"/>
    </source>
</evidence>
<sequence length="92" mass="9852">MTEQPAASPAVTAIREVIAQLAAAPDPVDRAKALGAVLDAIPELQSELRAERQKAVVEIRETRTIAETADLLDVSQGRISQIAKGISRTKKH</sequence>